<name>A0A929PXP6_9SPHI</name>
<reference evidence="1" key="1">
    <citation type="submission" date="2020-10" db="EMBL/GenBank/DDBJ databases">
        <title>Mucilaginibacter mali sp. nov., isolated from rhizosphere soil of apple orchard.</title>
        <authorList>
            <person name="Lee J.-S."/>
            <person name="Kim H.S."/>
            <person name="Kim J.-S."/>
        </authorList>
    </citation>
    <scope>NUCLEOTIDE SEQUENCE</scope>
    <source>
        <strain evidence="1">KCTC 22746</strain>
    </source>
</reference>
<dbReference type="AlphaFoldDB" id="A0A929PXP6"/>
<protein>
    <submittedName>
        <fullName evidence="1">Uncharacterized protein</fullName>
    </submittedName>
</protein>
<dbReference type="Proteomes" id="UP000622475">
    <property type="component" value="Unassembled WGS sequence"/>
</dbReference>
<organism evidence="1 2">
    <name type="scientific">Mucilaginibacter myungsuensis</name>
    <dbReference type="NCBI Taxonomy" id="649104"/>
    <lineage>
        <taxon>Bacteria</taxon>
        <taxon>Pseudomonadati</taxon>
        <taxon>Bacteroidota</taxon>
        <taxon>Sphingobacteriia</taxon>
        <taxon>Sphingobacteriales</taxon>
        <taxon>Sphingobacteriaceae</taxon>
        <taxon>Mucilaginibacter</taxon>
    </lineage>
</organism>
<dbReference type="EMBL" id="JADFFL010000004">
    <property type="protein sequence ID" value="MBE9662482.1"/>
    <property type="molecule type" value="Genomic_DNA"/>
</dbReference>
<accession>A0A929PXP6</accession>
<dbReference type="InterPro" id="IPR043519">
    <property type="entry name" value="NT_sf"/>
</dbReference>
<keyword evidence="2" id="KW-1185">Reference proteome</keyword>
<gene>
    <name evidence="1" type="ORF">IRJ16_11370</name>
</gene>
<dbReference type="SUPFAM" id="SSF81301">
    <property type="entry name" value="Nucleotidyltransferase"/>
    <property type="match status" value="1"/>
</dbReference>
<comment type="caution">
    <text evidence="1">The sequence shown here is derived from an EMBL/GenBank/DDBJ whole genome shotgun (WGS) entry which is preliminary data.</text>
</comment>
<evidence type="ECO:0000313" key="2">
    <source>
        <dbReference type="Proteomes" id="UP000622475"/>
    </source>
</evidence>
<evidence type="ECO:0000313" key="1">
    <source>
        <dbReference type="EMBL" id="MBE9662482.1"/>
    </source>
</evidence>
<dbReference type="Gene3D" id="3.30.460.10">
    <property type="entry name" value="Beta Polymerase, domain 2"/>
    <property type="match status" value="1"/>
</dbReference>
<sequence>MEITKFCAIYDVSVDDFKKSGLNINELLAIEEDYKRHISNMDEIGSSLVRILFKFRSVHSVKYRIKDSTHVVNKIIRYKLLDEPVIVTKDNYFEKLTDLIGLRIIHLFKTESRNYKNRSKN</sequence>
<proteinExistence type="predicted"/>